<evidence type="ECO:0000256" key="1">
    <source>
        <dbReference type="ARBA" id="ARBA00022574"/>
    </source>
</evidence>
<sequence>MQYSTEHSRYISSTGTQGSGYDTIQQHNSPSEYRPRNKSGLPMVSKNVQQQFISANVQLEEKWYTNPEELNGSDSSFSSSIYSLGILLFELLCYFESLEARAIAMLDLRHRILPPSFLSEYPREAGFCLWLLHPEFSLGNQSLLSVDEDLAESELLLHFLISLKDRRSKLQTRLMRNIDQLENAYFTMKSQGQLSDSSEMGHTDKDLLQNRERWLPVQKEMNQNPDDRLRTFFDGLCKYVRYSTFEFRSGEDFFAAAGVSKKINFFDFHNLLDDSVDIHYPVIELSSKSKLSCICWSNYIKNYLASTDYDGVVQIWDATTGKGFSQYAEHQKRVWSVDFSQLDPTKLASRSDDHSVKLWTINERKSASTIRNVTNVCCVQFSPHSANLLAFGSADYKTYCYDFHNTRNPWCALSGHGKAVSYVKFLDPETLIFASTDNTLKLWDLNKTNSSGLSINACSLTFRGHTNEKNFVGLSISEGYIACSSETNEVYAYHKSFPMPLTSHKFGSIDPISGQKPLVTMDSLSQVSVGEENQTWLLLPTPVGA</sequence>
<dbReference type="OrthoDB" id="273771at2759"/>
<dbReference type="InterPro" id="IPR020472">
    <property type="entry name" value="WD40_PAC1"/>
</dbReference>
<dbReference type="InterPro" id="IPR019775">
    <property type="entry name" value="WD40_repeat_CS"/>
</dbReference>
<dbReference type="PROSITE" id="PS50082">
    <property type="entry name" value="WD_REPEATS_2"/>
    <property type="match status" value="2"/>
</dbReference>
<gene>
    <name evidence="5" type="ORF">GIB67_021770</name>
</gene>
<evidence type="ECO:0000313" key="6">
    <source>
        <dbReference type="Proteomes" id="UP000541444"/>
    </source>
</evidence>
<dbReference type="PANTHER" id="PTHR44218:SF6">
    <property type="entry name" value="PROTEIN SUPPRESSOR OF PHYA-105 1"/>
    <property type="match status" value="1"/>
</dbReference>
<dbReference type="InterPro" id="IPR011009">
    <property type="entry name" value="Kinase-like_dom_sf"/>
</dbReference>
<keyword evidence="2" id="KW-0677">Repeat</keyword>
<dbReference type="Gene3D" id="1.10.510.10">
    <property type="entry name" value="Transferase(Phosphotransferase) domain 1"/>
    <property type="match status" value="1"/>
</dbReference>
<organism evidence="5 6">
    <name type="scientific">Kingdonia uniflora</name>
    <dbReference type="NCBI Taxonomy" id="39325"/>
    <lineage>
        <taxon>Eukaryota</taxon>
        <taxon>Viridiplantae</taxon>
        <taxon>Streptophyta</taxon>
        <taxon>Embryophyta</taxon>
        <taxon>Tracheophyta</taxon>
        <taxon>Spermatophyta</taxon>
        <taxon>Magnoliopsida</taxon>
        <taxon>Ranunculales</taxon>
        <taxon>Circaeasteraceae</taxon>
        <taxon>Kingdonia</taxon>
    </lineage>
</organism>
<dbReference type="EMBL" id="JACGCM010001686">
    <property type="protein sequence ID" value="KAF6151584.1"/>
    <property type="molecule type" value="Genomic_DNA"/>
</dbReference>
<dbReference type="SMART" id="SM00320">
    <property type="entry name" value="WD40"/>
    <property type="match status" value="5"/>
</dbReference>
<evidence type="ECO:0000256" key="4">
    <source>
        <dbReference type="SAM" id="MobiDB-lite"/>
    </source>
</evidence>
<dbReference type="Gene3D" id="2.130.10.10">
    <property type="entry name" value="YVTN repeat-like/Quinoprotein amine dehydrogenase"/>
    <property type="match status" value="1"/>
</dbReference>
<dbReference type="PANTHER" id="PTHR44218">
    <property type="entry name" value="PROTEIN SPA1-RELATED 2"/>
    <property type="match status" value="1"/>
</dbReference>
<keyword evidence="6" id="KW-1185">Reference proteome</keyword>
<feature type="repeat" description="WD" evidence="3">
    <location>
        <begin position="413"/>
        <end position="453"/>
    </location>
</feature>
<dbReference type="PROSITE" id="PS00678">
    <property type="entry name" value="WD_REPEATS_1"/>
    <property type="match status" value="1"/>
</dbReference>
<feature type="compositionally biased region" description="Polar residues" evidence="4">
    <location>
        <begin position="1"/>
        <end position="31"/>
    </location>
</feature>
<dbReference type="AlphaFoldDB" id="A0A7J7M9Y0"/>
<name>A0A7J7M9Y0_9MAGN</name>
<dbReference type="Pfam" id="PF00400">
    <property type="entry name" value="WD40"/>
    <property type="match status" value="3"/>
</dbReference>
<comment type="caution">
    <text evidence="5">The sequence shown here is derived from an EMBL/GenBank/DDBJ whole genome shotgun (WGS) entry which is preliminary data.</text>
</comment>
<proteinExistence type="predicted"/>
<evidence type="ECO:0000256" key="2">
    <source>
        <dbReference type="ARBA" id="ARBA00022737"/>
    </source>
</evidence>
<dbReference type="InterPro" id="IPR044630">
    <property type="entry name" value="SPA1/2/3/4"/>
</dbReference>
<evidence type="ECO:0000256" key="3">
    <source>
        <dbReference type="PROSITE-ProRule" id="PRU00221"/>
    </source>
</evidence>
<dbReference type="GO" id="GO:0009640">
    <property type="term" value="P:photomorphogenesis"/>
    <property type="evidence" value="ECO:0007669"/>
    <property type="project" value="InterPro"/>
</dbReference>
<dbReference type="PROSITE" id="PS50294">
    <property type="entry name" value="WD_REPEATS_REGION"/>
    <property type="match status" value="1"/>
</dbReference>
<protein>
    <submittedName>
        <fullName evidence="5">Uncharacterized protein</fullName>
    </submittedName>
</protein>
<dbReference type="InterPro" id="IPR015943">
    <property type="entry name" value="WD40/YVTN_repeat-like_dom_sf"/>
</dbReference>
<dbReference type="InterPro" id="IPR036322">
    <property type="entry name" value="WD40_repeat_dom_sf"/>
</dbReference>
<keyword evidence="1 3" id="KW-0853">WD repeat</keyword>
<dbReference type="Proteomes" id="UP000541444">
    <property type="component" value="Unassembled WGS sequence"/>
</dbReference>
<accession>A0A7J7M9Y0</accession>
<feature type="repeat" description="WD" evidence="3">
    <location>
        <begin position="327"/>
        <end position="369"/>
    </location>
</feature>
<dbReference type="SUPFAM" id="SSF50978">
    <property type="entry name" value="WD40 repeat-like"/>
    <property type="match status" value="1"/>
</dbReference>
<feature type="region of interest" description="Disordered" evidence="4">
    <location>
        <begin position="1"/>
        <end position="40"/>
    </location>
</feature>
<dbReference type="InterPro" id="IPR001680">
    <property type="entry name" value="WD40_rpt"/>
</dbReference>
<dbReference type="PRINTS" id="PR00320">
    <property type="entry name" value="GPROTEINBRPT"/>
</dbReference>
<evidence type="ECO:0000313" key="5">
    <source>
        <dbReference type="EMBL" id="KAF6151584.1"/>
    </source>
</evidence>
<dbReference type="SUPFAM" id="SSF56112">
    <property type="entry name" value="Protein kinase-like (PK-like)"/>
    <property type="match status" value="1"/>
</dbReference>
<reference evidence="5 6" key="1">
    <citation type="journal article" date="2020" name="IScience">
        <title>Genome Sequencing of the Endangered Kingdonia uniflora (Circaeasteraceae, Ranunculales) Reveals Potential Mechanisms of Evolutionary Specialization.</title>
        <authorList>
            <person name="Sun Y."/>
            <person name="Deng T."/>
            <person name="Zhang A."/>
            <person name="Moore M.J."/>
            <person name="Landis J.B."/>
            <person name="Lin N."/>
            <person name="Zhang H."/>
            <person name="Zhang X."/>
            <person name="Huang J."/>
            <person name="Zhang X."/>
            <person name="Sun H."/>
            <person name="Wang H."/>
        </authorList>
    </citation>
    <scope>NUCLEOTIDE SEQUENCE [LARGE SCALE GENOMIC DNA]</scope>
    <source>
        <strain evidence="5">TB1705</strain>
        <tissue evidence="5">Leaf</tissue>
    </source>
</reference>